<dbReference type="Proteomes" id="UP001642483">
    <property type="component" value="Unassembled WGS sequence"/>
</dbReference>
<dbReference type="Gene3D" id="2.10.70.10">
    <property type="entry name" value="Complement Module, domain 1"/>
    <property type="match status" value="13"/>
</dbReference>
<feature type="domain" description="Sushi" evidence="12">
    <location>
        <begin position="507"/>
        <end position="573"/>
    </location>
</feature>
<feature type="domain" description="Sushi" evidence="12">
    <location>
        <begin position="1177"/>
        <end position="1234"/>
    </location>
</feature>
<keyword evidence="14" id="KW-1185">Reference proteome</keyword>
<protein>
    <recommendedName>
        <fullName evidence="15">Sushi, von Willebrand factor type A, EGF and pentraxin domain-containing protein 1</fullName>
    </recommendedName>
</protein>
<feature type="transmembrane region" description="Helical" evidence="10">
    <location>
        <begin position="100"/>
        <end position="122"/>
    </location>
</feature>
<proteinExistence type="predicted"/>
<feature type="transmembrane region" description="Helical" evidence="10">
    <location>
        <begin position="1549"/>
        <end position="1571"/>
    </location>
</feature>
<dbReference type="Pfam" id="PF00001">
    <property type="entry name" value="7tm_1"/>
    <property type="match status" value="2"/>
</dbReference>
<dbReference type="CDD" id="cd00637">
    <property type="entry name" value="7tm_classA_rhodopsin-like"/>
    <property type="match status" value="2"/>
</dbReference>
<evidence type="ECO:0000256" key="8">
    <source>
        <dbReference type="ARBA" id="ARBA00023180"/>
    </source>
</evidence>
<comment type="caution">
    <text evidence="9">Lacks conserved residue(s) required for the propagation of feature annotation.</text>
</comment>
<feature type="domain" description="Sushi" evidence="12">
    <location>
        <begin position="710"/>
        <end position="779"/>
    </location>
</feature>
<evidence type="ECO:0000256" key="7">
    <source>
        <dbReference type="ARBA" id="ARBA00023157"/>
    </source>
</evidence>
<evidence type="ECO:0000313" key="14">
    <source>
        <dbReference type="Proteomes" id="UP001642483"/>
    </source>
</evidence>
<keyword evidence="5 10" id="KW-1133">Transmembrane helix</keyword>
<keyword evidence="7 9" id="KW-1015">Disulfide bond</keyword>
<keyword evidence="6 10" id="KW-0472">Membrane</keyword>
<feature type="transmembrane region" description="Helical" evidence="10">
    <location>
        <begin position="1507"/>
        <end position="1529"/>
    </location>
</feature>
<reference evidence="13 14" key="1">
    <citation type="submission" date="2024-02" db="EMBL/GenBank/DDBJ databases">
        <authorList>
            <person name="Daric V."/>
            <person name="Darras S."/>
        </authorList>
    </citation>
    <scope>NUCLEOTIDE SEQUENCE [LARGE SCALE GENOMIC DNA]</scope>
</reference>
<evidence type="ECO:0000259" key="11">
    <source>
        <dbReference type="PROSITE" id="PS50262"/>
    </source>
</evidence>
<dbReference type="InterPro" id="IPR017452">
    <property type="entry name" value="GPCR_Rhodpsn_7TM"/>
</dbReference>
<dbReference type="PROSITE" id="PS50262">
    <property type="entry name" value="G_PROTEIN_RECEP_F1_2"/>
    <property type="match status" value="2"/>
</dbReference>
<dbReference type="PROSITE" id="PS50923">
    <property type="entry name" value="SUSHI"/>
    <property type="match status" value="8"/>
</dbReference>
<evidence type="ECO:0000256" key="9">
    <source>
        <dbReference type="PROSITE-ProRule" id="PRU00302"/>
    </source>
</evidence>
<dbReference type="SUPFAM" id="SSF81321">
    <property type="entry name" value="Family A G protein-coupled receptor-like"/>
    <property type="match status" value="2"/>
</dbReference>
<feature type="transmembrane region" description="Helical" evidence="10">
    <location>
        <begin position="1462"/>
        <end position="1486"/>
    </location>
</feature>
<dbReference type="EMBL" id="CAWYQH010000102">
    <property type="protein sequence ID" value="CAK8686687.1"/>
    <property type="molecule type" value="Genomic_DNA"/>
</dbReference>
<feature type="domain" description="Sushi" evidence="12">
    <location>
        <begin position="1112"/>
        <end position="1176"/>
    </location>
</feature>
<dbReference type="InterPro" id="IPR000436">
    <property type="entry name" value="Sushi_SCR_CCP_dom"/>
</dbReference>
<comment type="caution">
    <text evidence="13">The sequence shown here is derived from an EMBL/GenBank/DDBJ whole genome shotgun (WGS) entry which is preliminary data.</text>
</comment>
<sequence length="1931" mass="213808">MTNYTAESRTNGSDLIPITSVCGYPGFCVGSPPEIYFKCFSQTLFDCEMCGVDRAAVFLFFVLLFGLAIFFCNVLVIWVGYKRFNRGKGNKMDICKTSLAVADCLTGIQILVVVGYNFSWTMNSNPEELNQQHSILRGSPQAYVGGILFVFTVTSSLFHLVYMGGERLYAIAKPIRYKWQKKTSVYVGLGVVWILSLLSATVPAWFPHQLVFTCLVPTLLFYPAIKDTASNVDYTAPIVVMIIFYLLPFILLTVSCLAMSILIFTRSSNKRRNKRKLAVLKTITIMQISFTVTLIPLAVAGSLLYSNHLDCYNFAQPYMVCFYLYMTNSLVNFIVYSARDQDFRNEIVDIFKPGYLKQLSVLSSAQTPRKSENSSKKVDSSENVIEAGQENHPHSLVTPIPIDRCLLEPDQLVHLPVIFNEPLDFKEDPRYSIESDSVSKPSSDCSRPLPGPNSYFSIDVDSSVNPVKTVKYNCYPGFSATGPTRFSCQNGTWDIELRIPNCTIPNTGCGNPPFLPGGDIIGDPPYDLNDTISYRCLEGFELGNSNASSTNRCEPGNQWSLKTNDEKFPVCLPVCFVPPPPPDGTMLLSSEEIFNRDTFSLGTEVTFGCEDPCSAQVKSTFTCTYSGWLGEFPYCLLSCYNPPSVANASIFPTSTREGSQARYICDSGLHTSDATLIQCIEGEWRILVEHSRFLEPQRVFNFPTCIESAYGCGNPPLLINGAYKAESEPNQEHYIHDTITYFCISGYYLNAPAGAKSTCLAGNRWSLNESASNFPMCEPDCGSPARATNATVRLFSTTEGSVAHYICDEGLSTNDVTTSTCRRNGNVVSWDLVQLPRCRISKNGCGNPPMINNGFAVRIPPYNEGDIVTYDCFQGYELDAPGGSYVVCRQNEWINESESPMLPFCRRVCLSLPILPPGGVVLVDENFRNKDGISFSNGVEHGFGCQPGYRLVSDAATLTCDEGDWKWIANGKPADEPLCYRDCGPPPKVANATVDALATVETWTVSYICNPGLSASDQNTIKCDSSGKWVSLFEDVGGSLPTCSIPSLGCGDPPFLKEGGYYFEGPHYNDTVTYQCNFGFEIRAPNGTTSTCKPGNTWSLSPELANFPTCNTGCVQPPPEATGGLEIVVNTLRGMFGYGFESMITYGCEKGSTLIGSPTLTCKNGMWLPGLPTCVRNCRAPPPVANSKIKPLSGSDAQIYEYVCDPGFYTNDLRITICLVNGTWSLNRLPKCKAPKRGCGNPSPLQNGKYFGEAPFAEGGSVIYRCKDDFKMVAPNSSVSTCQTDNKWSLEVSPGHFPECQRGCKTKPTKPDGSMITLSEPVADNNGSYPKGSTIVYGCKGYISLYGPAVSTCTENEWFPDIHQLRCTSATFGMFIPDTYVFYGPRRALDVAQTNDFIQHDFPIFPIFVNNTASDRPNDSDFVPITSVCGYPGFCVGSPPDIYFNCSNHTLFECDMCGVGRAVSFLFFVLLFALAIFVGNALVIWVGCKRFNRGKGNKMDICKTSLAVADILTGVQMLVVVSFNFTWTMNSTPVELIQQQSALQGSPQAYVGGIFFLFILTSSLFHLVYLGGERLYAIAKPIRYKWQEKTSVYFGLGVVWILSLLSATVPAWFRTQLHFTYLAPIFLYQPAITSTASNMDYSVAITFMIIFYLLPFMLLTASCLATAVFMYKAVKRRTNITNADQSHSPNKRRDNPKLAVLKTIAIMQIGFTITLLPIVIVSSLFYADCLDCDNIAQPYIVCFYLSMTNSLVNFVVYSARERDFWNEVVDIFRPGYLKGLSVHSAVLSPRNGEGVIVKSVKNSVNDPKLTSQLTEICLHYNNISNLILKMESCTYTIKEAHADLNALNFGKDPLELKNYNKKRLDKNDVKQIMELQDISPALYAKLQKCQPTSASVERSFSLLKSFLRPNRNFKDSNIPHYMKLYYNSGLK</sequence>
<comment type="subcellular location">
    <subcellularLocation>
        <location evidence="1">Membrane</location>
    </subcellularLocation>
</comment>
<evidence type="ECO:0000256" key="10">
    <source>
        <dbReference type="SAM" id="Phobius"/>
    </source>
</evidence>
<dbReference type="InterPro" id="IPR035976">
    <property type="entry name" value="Sushi/SCR/CCP_sf"/>
</dbReference>
<feature type="domain" description="G-protein coupled receptors family 1 profile" evidence="11">
    <location>
        <begin position="72"/>
        <end position="336"/>
    </location>
</feature>
<dbReference type="PANTHER" id="PTHR19325:SF567">
    <property type="entry name" value="SUSHI, VON WILLEBRAND FACTOR TYPE A, EGF AND PENTRAXIN DOMAIN-CONTAINING PROTEIN 1-LIKE"/>
    <property type="match status" value="1"/>
</dbReference>
<feature type="transmembrane region" description="Helical" evidence="10">
    <location>
        <begin position="142"/>
        <end position="162"/>
    </location>
</feature>
<dbReference type="Pfam" id="PF00084">
    <property type="entry name" value="Sushi"/>
    <property type="match status" value="10"/>
</dbReference>
<feature type="domain" description="G-protein coupled receptors family 1 profile" evidence="11">
    <location>
        <begin position="1479"/>
        <end position="1757"/>
    </location>
</feature>
<feature type="transmembrane region" description="Helical" evidence="10">
    <location>
        <begin position="183"/>
        <end position="206"/>
    </location>
</feature>
<evidence type="ECO:0000256" key="2">
    <source>
        <dbReference type="ARBA" id="ARBA00022659"/>
    </source>
</evidence>
<gene>
    <name evidence="13" type="ORF">CVLEPA_LOCUS18615</name>
</gene>
<feature type="transmembrane region" description="Helical" evidence="10">
    <location>
        <begin position="285"/>
        <end position="305"/>
    </location>
</feature>
<feature type="transmembrane region" description="Helical" evidence="10">
    <location>
        <begin position="55"/>
        <end position="79"/>
    </location>
</feature>
<feature type="transmembrane region" description="Helical" evidence="10">
    <location>
        <begin position="1699"/>
        <end position="1726"/>
    </location>
</feature>
<keyword evidence="8" id="KW-0325">Glycoprotein</keyword>
<feature type="disulfide bond" evidence="9">
    <location>
        <begin position="1239"/>
        <end position="1282"/>
    </location>
</feature>
<feature type="disulfide bond" evidence="9">
    <location>
        <begin position="845"/>
        <end position="888"/>
    </location>
</feature>
<feature type="domain" description="Sushi" evidence="12">
    <location>
        <begin position="981"/>
        <end position="1045"/>
    </location>
</feature>
<feature type="transmembrane region" description="Helical" evidence="10">
    <location>
        <begin position="1592"/>
        <end position="1613"/>
    </location>
</feature>
<feature type="transmembrane region" description="Helical" evidence="10">
    <location>
        <begin position="1738"/>
        <end position="1757"/>
    </location>
</feature>
<dbReference type="InterPro" id="IPR000276">
    <property type="entry name" value="GPCR_Rhodpsn"/>
</dbReference>
<keyword evidence="2 9" id="KW-0768">Sushi</keyword>
<dbReference type="Gene3D" id="1.20.1070.10">
    <property type="entry name" value="Rhodopsin 7-helix transmembrane proteins"/>
    <property type="match status" value="2"/>
</dbReference>
<dbReference type="SMART" id="SM00032">
    <property type="entry name" value="CCP"/>
    <property type="match status" value="14"/>
</dbReference>
<evidence type="ECO:0000313" key="13">
    <source>
        <dbReference type="EMBL" id="CAK8686687.1"/>
    </source>
</evidence>
<accession>A0ABP0G4C8</accession>
<evidence type="ECO:0000256" key="3">
    <source>
        <dbReference type="ARBA" id="ARBA00022692"/>
    </source>
</evidence>
<dbReference type="PRINTS" id="PR00237">
    <property type="entry name" value="GPCRRHODOPSN"/>
</dbReference>
<feature type="domain" description="Sushi" evidence="12">
    <location>
        <begin position="1237"/>
        <end position="1302"/>
    </location>
</feature>
<name>A0ABP0G4C8_CLALP</name>
<feature type="domain" description="Sushi" evidence="12">
    <location>
        <begin position="443"/>
        <end position="504"/>
    </location>
</feature>
<dbReference type="SUPFAM" id="SSF57535">
    <property type="entry name" value="Complement control module/SCR domain"/>
    <property type="match status" value="13"/>
</dbReference>
<feature type="transmembrane region" description="Helical" evidence="10">
    <location>
        <begin position="1643"/>
        <end position="1671"/>
    </location>
</feature>
<feature type="disulfide bond" evidence="9">
    <location>
        <begin position="445"/>
        <end position="488"/>
    </location>
</feature>
<dbReference type="CDD" id="cd00033">
    <property type="entry name" value="CCP"/>
    <property type="match status" value="10"/>
</dbReference>
<keyword evidence="4" id="KW-0677">Repeat</keyword>
<dbReference type="PANTHER" id="PTHR19325">
    <property type="entry name" value="COMPLEMENT COMPONENT-RELATED SUSHI DOMAIN-CONTAINING"/>
    <property type="match status" value="1"/>
</dbReference>
<organism evidence="13 14">
    <name type="scientific">Clavelina lepadiformis</name>
    <name type="common">Light-bulb sea squirt</name>
    <name type="synonym">Ascidia lepadiformis</name>
    <dbReference type="NCBI Taxonomy" id="159417"/>
    <lineage>
        <taxon>Eukaryota</taxon>
        <taxon>Metazoa</taxon>
        <taxon>Chordata</taxon>
        <taxon>Tunicata</taxon>
        <taxon>Ascidiacea</taxon>
        <taxon>Aplousobranchia</taxon>
        <taxon>Clavelinidae</taxon>
        <taxon>Clavelina</taxon>
    </lineage>
</organism>
<keyword evidence="3 10" id="KW-0812">Transmembrane</keyword>
<evidence type="ECO:0000256" key="5">
    <source>
        <dbReference type="ARBA" id="ARBA00022989"/>
    </source>
</evidence>
<evidence type="ECO:0000256" key="1">
    <source>
        <dbReference type="ARBA" id="ARBA00004370"/>
    </source>
</evidence>
<evidence type="ECO:0000259" key="12">
    <source>
        <dbReference type="PROSITE" id="PS50923"/>
    </source>
</evidence>
<dbReference type="InterPro" id="IPR050350">
    <property type="entry name" value="Compl-Cell_Adhes-Reg"/>
</dbReference>
<evidence type="ECO:0000256" key="4">
    <source>
        <dbReference type="ARBA" id="ARBA00022737"/>
    </source>
</evidence>
<feature type="transmembrane region" description="Helical" evidence="10">
    <location>
        <begin position="238"/>
        <end position="264"/>
    </location>
</feature>
<evidence type="ECO:0000256" key="6">
    <source>
        <dbReference type="ARBA" id="ARBA00023136"/>
    </source>
</evidence>
<feature type="domain" description="Sushi" evidence="12">
    <location>
        <begin position="843"/>
        <end position="907"/>
    </location>
</feature>
<evidence type="ECO:0008006" key="15">
    <source>
        <dbReference type="Google" id="ProtNLM"/>
    </source>
</evidence>